<dbReference type="GeneID" id="26813473"/>
<dbReference type="EMBL" id="JNOM01000559">
    <property type="protein sequence ID" value="KNG80681.1"/>
    <property type="molecule type" value="Genomic_DNA"/>
</dbReference>
<dbReference type="AlphaFoldDB" id="A0A0L1IM46"/>
<organism evidence="2 3">
    <name type="scientific">Aspergillus nomiae NRRL (strain ATCC 15546 / NRRL 13137 / CBS 260.88 / M93)</name>
    <dbReference type="NCBI Taxonomy" id="1509407"/>
    <lineage>
        <taxon>Eukaryota</taxon>
        <taxon>Fungi</taxon>
        <taxon>Dikarya</taxon>
        <taxon>Ascomycota</taxon>
        <taxon>Pezizomycotina</taxon>
        <taxon>Eurotiomycetes</taxon>
        <taxon>Eurotiomycetidae</taxon>
        <taxon>Eurotiales</taxon>
        <taxon>Aspergillaceae</taxon>
        <taxon>Aspergillus</taxon>
        <taxon>Aspergillus subgen. Circumdati</taxon>
    </lineage>
</organism>
<feature type="compositionally biased region" description="Polar residues" evidence="1">
    <location>
        <begin position="228"/>
        <end position="240"/>
    </location>
</feature>
<gene>
    <name evidence="2" type="ORF">ANOM_011669</name>
</gene>
<dbReference type="Proteomes" id="UP000037505">
    <property type="component" value="Unassembled WGS sequence"/>
</dbReference>
<feature type="compositionally biased region" description="Basic residues" evidence="1">
    <location>
        <begin position="381"/>
        <end position="390"/>
    </location>
</feature>
<evidence type="ECO:0000256" key="1">
    <source>
        <dbReference type="SAM" id="MobiDB-lite"/>
    </source>
</evidence>
<accession>A0A0L1IM46</accession>
<feature type="compositionally biased region" description="Basic and acidic residues" evidence="1">
    <location>
        <begin position="467"/>
        <end position="479"/>
    </location>
</feature>
<feature type="compositionally biased region" description="Basic and acidic residues" evidence="1">
    <location>
        <begin position="366"/>
        <end position="380"/>
    </location>
</feature>
<feature type="compositionally biased region" description="Polar residues" evidence="1">
    <location>
        <begin position="396"/>
        <end position="405"/>
    </location>
</feature>
<evidence type="ECO:0000313" key="3">
    <source>
        <dbReference type="Proteomes" id="UP000037505"/>
    </source>
</evidence>
<feature type="region of interest" description="Disordered" evidence="1">
    <location>
        <begin position="137"/>
        <end position="259"/>
    </location>
</feature>
<evidence type="ECO:0000313" key="2">
    <source>
        <dbReference type="EMBL" id="KNG80681.1"/>
    </source>
</evidence>
<name>A0A0L1IM46_ASPN3</name>
<feature type="region of interest" description="Disordered" evidence="1">
    <location>
        <begin position="1"/>
        <end position="52"/>
    </location>
</feature>
<feature type="compositionally biased region" description="Polar residues" evidence="1">
    <location>
        <begin position="137"/>
        <end position="163"/>
    </location>
</feature>
<dbReference type="RefSeq" id="XP_015401604.1">
    <property type="nucleotide sequence ID" value="XM_015556925.1"/>
</dbReference>
<protein>
    <submittedName>
        <fullName evidence="2">Uncharacterized protein</fullName>
    </submittedName>
</protein>
<feature type="compositionally biased region" description="Basic and acidic residues" evidence="1">
    <location>
        <begin position="505"/>
        <end position="522"/>
    </location>
</feature>
<sequence length="558" mass="61738">MATAYHPLPGELNAFRRGRKSSQTSFGLPPPSPQRKRASSFYPPRDPVATDETNPFYLERSLEYGAQRAHRPGARDVRFSEEANQYYMLSALNPGKELPFPVPVRGETARSRTNINRSTLSVVELEHQLALQQISPQPWGQSSHYSQGSFGSVQTEATPDLTPSSSFSSNYSAPIYPDDAVRLSEQSARHSHKDTTSGSQKFFYPSTPQNRSRTAELSQPSTPPREASLQTAPSNASSDTLVMPQPDALDSHRGKPLPSLPAVARNANTLANRRAQIAIGKPPIEACMISPPCRINPVTMEPHTTRFDETMFIPANDCPSPVPSPGSNSPSMDRPAPFARDRPSTSTSEVVCEHSVWESDSDSEDVDPKSLSRKPMDTLKKVRSRVHLRVAKSAPKLQNSSNSPQALEKCPTTPDKPPEDRCPPPVRSIGKSRLSPDKFPSAPQTVRIVAPSTTSLVPPRTPRSRRNSKEERPNFDIDRSTAAAMQAKSRRKPRSNSPQSSLSSEGDKIRTLCREERSEKALQRLTPLRQPLYKRVWESLRVLGCHGDMPPPRPRKAM</sequence>
<dbReference type="OrthoDB" id="4225515at2759"/>
<feature type="compositionally biased region" description="Polar residues" evidence="1">
    <location>
        <begin position="196"/>
        <end position="220"/>
    </location>
</feature>
<feature type="region of interest" description="Disordered" evidence="1">
    <location>
        <begin position="315"/>
        <end position="524"/>
    </location>
</feature>
<proteinExistence type="predicted"/>
<comment type="caution">
    <text evidence="2">The sequence shown here is derived from an EMBL/GenBank/DDBJ whole genome shotgun (WGS) entry which is preliminary data.</text>
</comment>
<keyword evidence="3" id="KW-1185">Reference proteome</keyword>
<feature type="compositionally biased region" description="Low complexity" evidence="1">
    <location>
        <begin position="495"/>
        <end position="504"/>
    </location>
</feature>
<reference evidence="2 3" key="1">
    <citation type="submission" date="2014-06" db="EMBL/GenBank/DDBJ databases">
        <title>The Genome of the Aflatoxigenic Filamentous Fungus Aspergillus nomius.</title>
        <authorList>
            <person name="Moore M.G."/>
            <person name="Shannon B.M."/>
            <person name="Brian M.M."/>
        </authorList>
    </citation>
    <scope>NUCLEOTIDE SEQUENCE [LARGE SCALE GENOMIC DNA]</scope>
    <source>
        <strain evidence="2 3">NRRL 13137</strain>
    </source>
</reference>